<dbReference type="Gene3D" id="1.10.1740.10">
    <property type="match status" value="1"/>
</dbReference>
<dbReference type="Pfam" id="PF04542">
    <property type="entry name" value="Sigma70_r2"/>
    <property type="match status" value="1"/>
</dbReference>
<dbReference type="GO" id="GO:0016779">
    <property type="term" value="F:nucleotidyltransferase activity"/>
    <property type="evidence" value="ECO:0007669"/>
    <property type="project" value="UniProtKB-KW"/>
</dbReference>
<keyword evidence="10" id="KW-1185">Reference proteome</keyword>
<keyword evidence="9" id="KW-0808">Transferase</keyword>
<keyword evidence="3 6" id="KW-0805">Transcription regulation</keyword>
<dbReference type="SUPFAM" id="SSF88946">
    <property type="entry name" value="Sigma2 domain of RNA polymerase sigma factors"/>
    <property type="match status" value="1"/>
</dbReference>
<dbReference type="InterPro" id="IPR000838">
    <property type="entry name" value="RNA_pol_sigma70_ECF_CS"/>
</dbReference>
<comment type="subunit">
    <text evidence="2">Interacts transiently with the RNA polymerase catalytic core formed by RpoA, RpoB, RpoC and RpoZ (2 alpha, 1 beta, 1 beta' and 1 omega subunit) to form the RNA polymerase holoenzyme that can initiate transcription.</text>
</comment>
<keyword evidence="4 6" id="KW-0731">Sigma factor</keyword>
<gene>
    <name evidence="9" type="ORF">AFR_22845</name>
</gene>
<organism evidence="9 10">
    <name type="scientific">Actinoplanes friuliensis DSM 7358</name>
    <dbReference type="NCBI Taxonomy" id="1246995"/>
    <lineage>
        <taxon>Bacteria</taxon>
        <taxon>Bacillati</taxon>
        <taxon>Actinomycetota</taxon>
        <taxon>Actinomycetes</taxon>
        <taxon>Micromonosporales</taxon>
        <taxon>Micromonosporaceae</taxon>
        <taxon>Actinoplanes</taxon>
    </lineage>
</organism>
<keyword evidence="6" id="KW-0238">DNA-binding</keyword>
<accession>U5W117</accession>
<dbReference type="GO" id="GO:0003677">
    <property type="term" value="F:DNA binding"/>
    <property type="evidence" value="ECO:0007669"/>
    <property type="project" value="UniProtKB-KW"/>
</dbReference>
<comment type="similarity">
    <text evidence="1 6">Belongs to the sigma-70 factor family. ECF subfamily.</text>
</comment>
<dbReference type="Pfam" id="PF08281">
    <property type="entry name" value="Sigma70_r4_2"/>
    <property type="match status" value="1"/>
</dbReference>
<dbReference type="InterPro" id="IPR032710">
    <property type="entry name" value="NTF2-like_dom_sf"/>
</dbReference>
<dbReference type="Gene3D" id="1.10.10.10">
    <property type="entry name" value="Winged helix-like DNA-binding domain superfamily/Winged helix DNA-binding domain"/>
    <property type="match status" value="1"/>
</dbReference>
<dbReference type="KEGG" id="afs:AFR_22845"/>
<dbReference type="PANTHER" id="PTHR30173">
    <property type="entry name" value="SIGMA 19 FACTOR"/>
    <property type="match status" value="1"/>
</dbReference>
<name>U5W117_9ACTN</name>
<sequence length="287" mass="31166">MSLTEAFEAERRGLLAHAYRMLGAFHEAEDVVQDTYVRALRGWKTFEGRSSVRTWLYRIATNVCLTVLDGRGRRALLTGLVPDDLEVWVAADPGDLITDRESVRLAFVAGLQHLAPRQRAVLLLREVLAFSAAETGVALGMSVPAVKSALQRARSRLAEVAPTRDDVLDVSSPRARELLDGYMTAWEASDADAFRDLLCADASIEPVGAHSSYAGREACLAFATPSMGAAGDWRMAPTEANSQPAASVWFRGEPWGLAVLTIVQEGIRAVTLFPNQELIADNSARVG</sequence>
<dbReference type="GO" id="GO:0006950">
    <property type="term" value="P:response to stress"/>
    <property type="evidence" value="ECO:0007669"/>
    <property type="project" value="UniProtKB-ARBA"/>
</dbReference>
<evidence type="ECO:0000256" key="1">
    <source>
        <dbReference type="ARBA" id="ARBA00010641"/>
    </source>
</evidence>
<dbReference type="Gene3D" id="3.10.450.50">
    <property type="match status" value="1"/>
</dbReference>
<evidence type="ECO:0000256" key="5">
    <source>
        <dbReference type="ARBA" id="ARBA00023163"/>
    </source>
</evidence>
<evidence type="ECO:0000313" key="10">
    <source>
        <dbReference type="Proteomes" id="UP000017746"/>
    </source>
</evidence>
<dbReference type="STRING" id="1246995.AFR_22845"/>
<dbReference type="eggNOG" id="COG1595">
    <property type="taxonomic scope" value="Bacteria"/>
</dbReference>
<dbReference type="InterPro" id="IPR014284">
    <property type="entry name" value="RNA_pol_sigma-70_dom"/>
</dbReference>
<dbReference type="GO" id="GO:0006352">
    <property type="term" value="P:DNA-templated transcription initiation"/>
    <property type="evidence" value="ECO:0007669"/>
    <property type="project" value="InterPro"/>
</dbReference>
<feature type="domain" description="RNA polymerase sigma factor 70 region 4 type 2" evidence="8">
    <location>
        <begin position="108"/>
        <end position="157"/>
    </location>
</feature>
<dbReference type="InterPro" id="IPR013325">
    <property type="entry name" value="RNA_pol_sigma_r2"/>
</dbReference>
<dbReference type="HOGENOM" id="CLU_043648_0_0_11"/>
<proteinExistence type="inferred from homology"/>
<evidence type="ECO:0000259" key="8">
    <source>
        <dbReference type="Pfam" id="PF08281"/>
    </source>
</evidence>
<evidence type="ECO:0000256" key="6">
    <source>
        <dbReference type="RuleBase" id="RU000716"/>
    </source>
</evidence>
<keyword evidence="9" id="KW-0548">Nucleotidyltransferase</keyword>
<dbReference type="GO" id="GO:0016987">
    <property type="term" value="F:sigma factor activity"/>
    <property type="evidence" value="ECO:0007669"/>
    <property type="project" value="UniProtKB-KW"/>
</dbReference>
<dbReference type="SUPFAM" id="SSF54427">
    <property type="entry name" value="NTF2-like"/>
    <property type="match status" value="1"/>
</dbReference>
<reference evidence="9 10" key="1">
    <citation type="journal article" date="2014" name="J. Biotechnol.">
        <title>Complete genome sequence of the actinobacterium Actinoplanes friuliensis HAG 010964, producer of the lipopeptide antibiotic friulimycin.</title>
        <authorList>
            <person name="Ruckert C."/>
            <person name="Szczepanowski R."/>
            <person name="Albersmeier A."/>
            <person name="Goesmann A."/>
            <person name="Fischer N."/>
            <person name="Steinkamper A."/>
            <person name="Puhler A."/>
            <person name="Biener R."/>
            <person name="Schwartz D."/>
            <person name="Kalinowski J."/>
        </authorList>
    </citation>
    <scope>NUCLEOTIDE SEQUENCE [LARGE SCALE GENOMIC DNA]</scope>
    <source>
        <strain evidence="9 10">DSM 7358</strain>
    </source>
</reference>
<dbReference type="Proteomes" id="UP000017746">
    <property type="component" value="Chromosome"/>
</dbReference>
<dbReference type="PATRIC" id="fig|1246995.3.peg.4630"/>
<dbReference type="SUPFAM" id="SSF88659">
    <property type="entry name" value="Sigma3 and sigma4 domains of RNA polymerase sigma factors"/>
    <property type="match status" value="1"/>
</dbReference>
<dbReference type="PANTHER" id="PTHR30173:SF36">
    <property type="entry name" value="ECF RNA POLYMERASE SIGMA FACTOR SIGJ"/>
    <property type="match status" value="1"/>
</dbReference>
<dbReference type="EMBL" id="CP006272">
    <property type="protein sequence ID" value="AGZ42839.1"/>
    <property type="molecule type" value="Genomic_DNA"/>
</dbReference>
<dbReference type="InterPro" id="IPR052704">
    <property type="entry name" value="ECF_Sigma-70_Domain"/>
</dbReference>
<dbReference type="InterPro" id="IPR007627">
    <property type="entry name" value="RNA_pol_sigma70_r2"/>
</dbReference>
<dbReference type="CDD" id="cd06171">
    <property type="entry name" value="Sigma70_r4"/>
    <property type="match status" value="1"/>
</dbReference>
<dbReference type="InterPro" id="IPR036388">
    <property type="entry name" value="WH-like_DNA-bd_sf"/>
</dbReference>
<dbReference type="AlphaFoldDB" id="U5W117"/>
<evidence type="ECO:0000313" key="9">
    <source>
        <dbReference type="EMBL" id="AGZ42839.1"/>
    </source>
</evidence>
<dbReference type="NCBIfam" id="TIGR02937">
    <property type="entry name" value="sigma70-ECF"/>
    <property type="match status" value="1"/>
</dbReference>
<evidence type="ECO:0000256" key="3">
    <source>
        <dbReference type="ARBA" id="ARBA00023015"/>
    </source>
</evidence>
<protein>
    <recommendedName>
        <fullName evidence="6">RNA polymerase sigma factor</fullName>
    </recommendedName>
</protein>
<keyword evidence="5 6" id="KW-0804">Transcription</keyword>
<evidence type="ECO:0000256" key="4">
    <source>
        <dbReference type="ARBA" id="ARBA00023082"/>
    </source>
</evidence>
<evidence type="ECO:0000259" key="7">
    <source>
        <dbReference type="Pfam" id="PF04542"/>
    </source>
</evidence>
<dbReference type="InterPro" id="IPR013324">
    <property type="entry name" value="RNA_pol_sigma_r3/r4-like"/>
</dbReference>
<dbReference type="InterPro" id="IPR013249">
    <property type="entry name" value="RNA_pol_sigma70_r4_t2"/>
</dbReference>
<evidence type="ECO:0000256" key="2">
    <source>
        <dbReference type="ARBA" id="ARBA00011344"/>
    </source>
</evidence>
<feature type="domain" description="RNA polymerase sigma-70 region 2" evidence="7">
    <location>
        <begin position="7"/>
        <end position="73"/>
    </location>
</feature>
<dbReference type="PROSITE" id="PS01063">
    <property type="entry name" value="SIGMA70_ECF"/>
    <property type="match status" value="1"/>
</dbReference>